<keyword evidence="2" id="KW-0285">Flavoprotein</keyword>
<dbReference type="GO" id="GO:0016646">
    <property type="term" value="F:oxidoreductase activity, acting on the CH-NH group of donors, NAD or NADP as acceptor"/>
    <property type="evidence" value="ECO:0007669"/>
    <property type="project" value="UniProtKB-ARBA"/>
</dbReference>
<dbReference type="GO" id="GO:0010181">
    <property type="term" value="F:FMN binding"/>
    <property type="evidence" value="ECO:0007669"/>
    <property type="project" value="InterPro"/>
</dbReference>
<protein>
    <submittedName>
        <fullName evidence="5">Flavoprotein</fullName>
    </submittedName>
</protein>
<name>H3SEV3_9BACL</name>
<proteinExistence type="inferred from homology"/>
<evidence type="ECO:0000256" key="1">
    <source>
        <dbReference type="ARBA" id="ARBA00001917"/>
    </source>
</evidence>
<feature type="domain" description="Flavin reductase like" evidence="4">
    <location>
        <begin position="20"/>
        <end position="194"/>
    </location>
</feature>
<accession>H3SEV3</accession>
<comment type="caution">
    <text evidence="5">The sequence shown here is derived from an EMBL/GenBank/DDBJ whole genome shotgun (WGS) entry which is preliminary data.</text>
</comment>
<dbReference type="SUPFAM" id="SSF50475">
    <property type="entry name" value="FMN-binding split barrel"/>
    <property type="match status" value="1"/>
</dbReference>
<dbReference type="PANTHER" id="PTHR43567:SF1">
    <property type="entry name" value="FLAVOREDOXIN"/>
    <property type="match status" value="1"/>
</dbReference>
<evidence type="ECO:0000256" key="3">
    <source>
        <dbReference type="ARBA" id="ARBA00038054"/>
    </source>
</evidence>
<dbReference type="Pfam" id="PF01613">
    <property type="entry name" value="Flavin_Reduct"/>
    <property type="match status" value="1"/>
</dbReference>
<sequence length="206" mass="22921">MNQAKSVAKTKVIRPKILYYGMPVILLNTLNEDGTVNISPMSSSWALGDSIVLGIGPGSKALENVQRHPECVINVPGPDLWKQVEKLAPYTGRSPVPDFKKQMGFTYHKDKFELSGLTPVPSMAVQPTRIAECPLQIEAQIRHIRISDSALPFAIVETQAIQVHAHEEMIIGEHHINPNQWSPLIYNFRHYFGLGPALGKTFKSET</sequence>
<gene>
    <name evidence="5" type="ORF">PDENDC454_10280</name>
</gene>
<evidence type="ECO:0000259" key="4">
    <source>
        <dbReference type="Pfam" id="PF01613"/>
    </source>
</evidence>
<evidence type="ECO:0000256" key="2">
    <source>
        <dbReference type="ARBA" id="ARBA00022630"/>
    </source>
</evidence>
<reference evidence="5 6" key="1">
    <citation type="journal article" date="2012" name="J. Bacteriol.">
        <title>Genome Sequence of the Pattern-Forming Social Bacterium Paenibacillus dendritiformis C454 Chiral Morphotype.</title>
        <authorList>
            <person name="Sirota-Madi A."/>
            <person name="Olender T."/>
            <person name="Helman Y."/>
            <person name="Brainis I."/>
            <person name="Finkelshtein A."/>
            <person name="Roth D."/>
            <person name="Hagai E."/>
            <person name="Leshkowitz D."/>
            <person name="Brodsky L."/>
            <person name="Galatenko V."/>
            <person name="Nikolaev V."/>
            <person name="Gutnick D.L."/>
            <person name="Lancet D."/>
            <person name="Ben-Jacob E."/>
        </authorList>
    </citation>
    <scope>NUCLEOTIDE SEQUENCE [LARGE SCALE GENOMIC DNA]</scope>
    <source>
        <strain evidence="5 6">C454</strain>
    </source>
</reference>
<dbReference type="Gene3D" id="2.30.110.10">
    <property type="entry name" value="Electron Transport, Fmn-binding Protein, Chain A"/>
    <property type="match status" value="1"/>
</dbReference>
<dbReference type="PATRIC" id="fig|1131935.3.peg.2117"/>
<dbReference type="RefSeq" id="WP_006676560.1">
    <property type="nucleotide sequence ID" value="NZ_AHKH01000021.1"/>
</dbReference>
<dbReference type="OrthoDB" id="9794638at2"/>
<keyword evidence="6" id="KW-1185">Reference proteome</keyword>
<dbReference type="EMBL" id="AHKH01000021">
    <property type="protein sequence ID" value="EHQ62400.1"/>
    <property type="molecule type" value="Genomic_DNA"/>
</dbReference>
<dbReference type="InterPro" id="IPR012349">
    <property type="entry name" value="Split_barrel_FMN-bd"/>
</dbReference>
<dbReference type="InterPro" id="IPR002563">
    <property type="entry name" value="Flavin_Rdtase-like_dom"/>
</dbReference>
<dbReference type="PANTHER" id="PTHR43567">
    <property type="entry name" value="FLAVOREDOXIN-RELATED-RELATED"/>
    <property type="match status" value="1"/>
</dbReference>
<evidence type="ECO:0000313" key="5">
    <source>
        <dbReference type="EMBL" id="EHQ62400.1"/>
    </source>
</evidence>
<comment type="similarity">
    <text evidence="3">Belongs to the flavoredoxin family.</text>
</comment>
<dbReference type="Proteomes" id="UP000003900">
    <property type="component" value="Unassembled WGS sequence"/>
</dbReference>
<dbReference type="InterPro" id="IPR052174">
    <property type="entry name" value="Flavoredoxin"/>
</dbReference>
<organism evidence="5 6">
    <name type="scientific">Paenibacillus dendritiformis C454</name>
    <dbReference type="NCBI Taxonomy" id="1131935"/>
    <lineage>
        <taxon>Bacteria</taxon>
        <taxon>Bacillati</taxon>
        <taxon>Bacillota</taxon>
        <taxon>Bacilli</taxon>
        <taxon>Bacillales</taxon>
        <taxon>Paenibacillaceae</taxon>
        <taxon>Paenibacillus</taxon>
    </lineage>
</organism>
<dbReference type="AlphaFoldDB" id="H3SEV3"/>
<evidence type="ECO:0000313" key="6">
    <source>
        <dbReference type="Proteomes" id="UP000003900"/>
    </source>
</evidence>
<dbReference type="STRING" id="1131935.PDENDC454_10280"/>
<comment type="cofactor">
    <cofactor evidence="1">
        <name>FMN</name>
        <dbReference type="ChEBI" id="CHEBI:58210"/>
    </cofactor>
</comment>